<dbReference type="Pfam" id="PF20567">
    <property type="entry name" value="DUF6776"/>
    <property type="match status" value="1"/>
</dbReference>
<dbReference type="InterPro" id="IPR046703">
    <property type="entry name" value="DUF6776"/>
</dbReference>
<dbReference type="Proteomes" id="UP001500359">
    <property type="component" value="Unassembled WGS sequence"/>
</dbReference>
<keyword evidence="2" id="KW-1133">Transmembrane helix</keyword>
<gene>
    <name evidence="3" type="ORF">GCM10009114_33970</name>
</gene>
<feature type="transmembrane region" description="Helical" evidence="2">
    <location>
        <begin position="12"/>
        <end position="31"/>
    </location>
</feature>
<name>A0ABN1LSH4_9ALTE</name>
<dbReference type="RefSeq" id="WP_343862157.1">
    <property type="nucleotide sequence ID" value="NZ_BAAAFD010000013.1"/>
</dbReference>
<evidence type="ECO:0000256" key="1">
    <source>
        <dbReference type="SAM" id="Coils"/>
    </source>
</evidence>
<protein>
    <recommendedName>
        <fullName evidence="5">MSHA biogenesis protein MshJ</fullName>
    </recommendedName>
</protein>
<sequence length="233" mass="26734">MIPEDIRKTWGAFKFYTLLLALFGIAIYLSFTYGNHDNARQQAEIATLKHTMDNLAKENQRLTRELNILGVELEVQRLAAQKLQVKIQQDLAREAQLKQENQFYQKVMAPELTQDGFVIEAFDVQKSQSDNGFRYELVLMQQDKIKSVVKGDVKVTLVGSLNGQPTQLDLSQLATEESQSLSFSFKYFQTIKGEIILPDGFTVERVKVNATVYQFKRKRGELETSFEWQPRGA</sequence>
<keyword evidence="4" id="KW-1185">Reference proteome</keyword>
<keyword evidence="2" id="KW-0472">Membrane</keyword>
<keyword evidence="2" id="KW-0812">Transmembrane</keyword>
<keyword evidence="1" id="KW-0175">Coiled coil</keyword>
<organism evidence="3 4">
    <name type="scientific">Aliiglaciecola litoralis</name>
    <dbReference type="NCBI Taxonomy" id="582857"/>
    <lineage>
        <taxon>Bacteria</taxon>
        <taxon>Pseudomonadati</taxon>
        <taxon>Pseudomonadota</taxon>
        <taxon>Gammaproteobacteria</taxon>
        <taxon>Alteromonadales</taxon>
        <taxon>Alteromonadaceae</taxon>
        <taxon>Aliiglaciecola</taxon>
    </lineage>
</organism>
<evidence type="ECO:0000256" key="2">
    <source>
        <dbReference type="SAM" id="Phobius"/>
    </source>
</evidence>
<evidence type="ECO:0008006" key="5">
    <source>
        <dbReference type="Google" id="ProtNLM"/>
    </source>
</evidence>
<feature type="coiled-coil region" evidence="1">
    <location>
        <begin position="38"/>
        <end position="100"/>
    </location>
</feature>
<evidence type="ECO:0000313" key="4">
    <source>
        <dbReference type="Proteomes" id="UP001500359"/>
    </source>
</evidence>
<evidence type="ECO:0000313" key="3">
    <source>
        <dbReference type="EMBL" id="GAA0859663.1"/>
    </source>
</evidence>
<reference evidence="3 4" key="1">
    <citation type="journal article" date="2019" name="Int. J. Syst. Evol. Microbiol.">
        <title>The Global Catalogue of Microorganisms (GCM) 10K type strain sequencing project: providing services to taxonomists for standard genome sequencing and annotation.</title>
        <authorList>
            <consortium name="The Broad Institute Genomics Platform"/>
            <consortium name="The Broad Institute Genome Sequencing Center for Infectious Disease"/>
            <person name="Wu L."/>
            <person name="Ma J."/>
        </authorList>
    </citation>
    <scope>NUCLEOTIDE SEQUENCE [LARGE SCALE GENOMIC DNA]</scope>
    <source>
        <strain evidence="3 4">JCM 15896</strain>
    </source>
</reference>
<comment type="caution">
    <text evidence="3">The sequence shown here is derived from an EMBL/GenBank/DDBJ whole genome shotgun (WGS) entry which is preliminary data.</text>
</comment>
<accession>A0ABN1LSH4</accession>
<dbReference type="EMBL" id="BAAAFD010000013">
    <property type="protein sequence ID" value="GAA0859663.1"/>
    <property type="molecule type" value="Genomic_DNA"/>
</dbReference>
<proteinExistence type="predicted"/>